<dbReference type="CDD" id="cd06257">
    <property type="entry name" value="DnaJ"/>
    <property type="match status" value="1"/>
</dbReference>
<feature type="compositionally biased region" description="Basic and acidic residues" evidence="4">
    <location>
        <begin position="64"/>
        <end position="74"/>
    </location>
</feature>
<dbReference type="PANTHER" id="PTHR44140">
    <property type="entry name" value="LD25575P"/>
    <property type="match status" value="1"/>
</dbReference>
<name>A0A6J6GIA7_9ZZZZ</name>
<evidence type="ECO:0000259" key="6">
    <source>
        <dbReference type="PROSITE" id="PS50076"/>
    </source>
</evidence>
<dbReference type="InterPro" id="IPR051727">
    <property type="entry name" value="DnaJ_C3_Co-chaperones"/>
</dbReference>
<dbReference type="PRINTS" id="PR00625">
    <property type="entry name" value="JDOMAIN"/>
</dbReference>
<keyword evidence="2" id="KW-0732">Signal</keyword>
<evidence type="ECO:0000256" key="1">
    <source>
        <dbReference type="ARBA" id="ARBA00004240"/>
    </source>
</evidence>
<sequence length="214" mass="22784">MADPSHYETLGVSRNADRETIRRAYLTIARANHPDRRSSQETQRSDAESRIRAANAAWNTLGDQAKRTDYDRTLPDPVRTQTPKATRPNLTDPRPAPPSGIVVSAQTALLWRWGPIAVAVLIALALVIGSAYATSQDSSTTATTSRTSTGRYVPGSCVFILASDAGKIAQPVACGQQSASVVSSQVDSPRPCPPLTFPVPLSDGKTTLCLVGAQ</sequence>
<keyword evidence="3" id="KW-0256">Endoplasmic reticulum</keyword>
<accession>A0A6J6GIA7</accession>
<feature type="domain" description="J" evidence="6">
    <location>
        <begin position="5"/>
        <end position="74"/>
    </location>
</feature>
<dbReference type="GO" id="GO:0051087">
    <property type="term" value="F:protein-folding chaperone binding"/>
    <property type="evidence" value="ECO:0007669"/>
    <property type="project" value="TreeGrafter"/>
</dbReference>
<dbReference type="Gene3D" id="1.10.287.110">
    <property type="entry name" value="DnaJ domain"/>
    <property type="match status" value="1"/>
</dbReference>
<dbReference type="EMBL" id="CAEZUO010000012">
    <property type="protein sequence ID" value="CAB4598834.1"/>
    <property type="molecule type" value="Genomic_DNA"/>
</dbReference>
<gene>
    <name evidence="7" type="ORF">UFOPK1827_00436</name>
</gene>
<keyword evidence="5" id="KW-0472">Membrane</keyword>
<dbReference type="GO" id="GO:0051787">
    <property type="term" value="F:misfolded protein binding"/>
    <property type="evidence" value="ECO:0007669"/>
    <property type="project" value="TreeGrafter"/>
</dbReference>
<organism evidence="7">
    <name type="scientific">freshwater metagenome</name>
    <dbReference type="NCBI Taxonomy" id="449393"/>
    <lineage>
        <taxon>unclassified sequences</taxon>
        <taxon>metagenomes</taxon>
        <taxon>ecological metagenomes</taxon>
    </lineage>
</organism>
<evidence type="ECO:0000256" key="3">
    <source>
        <dbReference type="ARBA" id="ARBA00022824"/>
    </source>
</evidence>
<dbReference type="InterPro" id="IPR036869">
    <property type="entry name" value="J_dom_sf"/>
</dbReference>
<evidence type="ECO:0000313" key="7">
    <source>
        <dbReference type="EMBL" id="CAB4598834.1"/>
    </source>
</evidence>
<dbReference type="InterPro" id="IPR001623">
    <property type="entry name" value="DnaJ_domain"/>
</dbReference>
<proteinExistence type="predicted"/>
<feature type="region of interest" description="Disordered" evidence="4">
    <location>
        <begin position="28"/>
        <end position="98"/>
    </location>
</feature>
<dbReference type="PROSITE" id="PS50076">
    <property type="entry name" value="DNAJ_2"/>
    <property type="match status" value="1"/>
</dbReference>
<feature type="transmembrane region" description="Helical" evidence="5">
    <location>
        <begin position="113"/>
        <end position="133"/>
    </location>
</feature>
<reference evidence="7" key="1">
    <citation type="submission" date="2020-05" db="EMBL/GenBank/DDBJ databases">
        <authorList>
            <person name="Chiriac C."/>
            <person name="Salcher M."/>
            <person name="Ghai R."/>
            <person name="Kavagutti S V."/>
        </authorList>
    </citation>
    <scope>NUCLEOTIDE SEQUENCE</scope>
</reference>
<feature type="compositionally biased region" description="Basic and acidic residues" evidence="4">
    <location>
        <begin position="32"/>
        <end position="51"/>
    </location>
</feature>
<evidence type="ECO:0000256" key="2">
    <source>
        <dbReference type="ARBA" id="ARBA00022729"/>
    </source>
</evidence>
<evidence type="ECO:0000256" key="5">
    <source>
        <dbReference type="SAM" id="Phobius"/>
    </source>
</evidence>
<evidence type="ECO:0000256" key="4">
    <source>
        <dbReference type="SAM" id="MobiDB-lite"/>
    </source>
</evidence>
<comment type="subcellular location">
    <subcellularLocation>
        <location evidence="1">Endoplasmic reticulum</location>
    </subcellularLocation>
</comment>
<keyword evidence="5" id="KW-1133">Transmembrane helix</keyword>
<dbReference type="GO" id="GO:0034975">
    <property type="term" value="P:protein folding in endoplasmic reticulum"/>
    <property type="evidence" value="ECO:0007669"/>
    <property type="project" value="TreeGrafter"/>
</dbReference>
<dbReference type="AlphaFoldDB" id="A0A6J6GIA7"/>
<dbReference type="Pfam" id="PF00226">
    <property type="entry name" value="DnaJ"/>
    <property type="match status" value="1"/>
</dbReference>
<dbReference type="SMART" id="SM00271">
    <property type="entry name" value="DnaJ"/>
    <property type="match status" value="1"/>
</dbReference>
<keyword evidence="5" id="KW-0812">Transmembrane</keyword>
<dbReference type="GO" id="GO:0005783">
    <property type="term" value="C:endoplasmic reticulum"/>
    <property type="evidence" value="ECO:0007669"/>
    <property type="project" value="UniProtKB-SubCell"/>
</dbReference>
<protein>
    <submittedName>
        <fullName evidence="7">Unannotated protein</fullName>
    </submittedName>
</protein>
<dbReference type="SUPFAM" id="SSF46565">
    <property type="entry name" value="Chaperone J-domain"/>
    <property type="match status" value="1"/>
</dbReference>
<dbReference type="PANTHER" id="PTHR44140:SF2">
    <property type="entry name" value="LD25575P"/>
    <property type="match status" value="1"/>
</dbReference>